<protein>
    <submittedName>
        <fullName evidence="1">Uncharacterized protein</fullName>
    </submittedName>
</protein>
<keyword evidence="2" id="KW-1185">Reference proteome</keyword>
<dbReference type="KEGG" id="vg:26628334"/>
<reference evidence="1 2" key="1">
    <citation type="journal article" date="2016" name="Genom Data">
        <title>Complete genome sequence of a giant Vibrio phage ValKK3 infecting Vibrio alginolyticus.</title>
        <authorList>
            <person name="Lal T.M."/>
            <person name="Sano M."/>
            <person name="Hatai K."/>
            <person name="Ransangan J."/>
        </authorList>
    </citation>
    <scope>NUCLEOTIDE SEQUENCE [LARGE SCALE GENOMIC DNA]</scope>
</reference>
<dbReference type="RefSeq" id="YP_009201111.1">
    <property type="nucleotide sequence ID" value="NC_028829.1"/>
</dbReference>
<dbReference type="EMBL" id="KP671755">
    <property type="protein sequence ID" value="AJT60849.1"/>
    <property type="molecule type" value="Genomic_DNA"/>
</dbReference>
<accession>A0A0D4DA53</accession>
<organism evidence="1 2">
    <name type="scientific">Vibrio phage ValKK3</name>
    <dbReference type="NCBI Taxonomy" id="1610855"/>
    <lineage>
        <taxon>Viruses</taxon>
        <taxon>Duplodnaviria</taxon>
        <taxon>Heunggongvirae</taxon>
        <taxon>Uroviricota</taxon>
        <taxon>Caudoviricetes</taxon>
        <taxon>Pantevenvirales</taxon>
        <taxon>Straboviridae</taxon>
        <taxon>Schizotequatrovirus</taxon>
        <taxon>Schizotequatrovirus valkk3</taxon>
    </lineage>
</organism>
<name>A0A0D4DA53_9CAUD</name>
<evidence type="ECO:0000313" key="1">
    <source>
        <dbReference type="EMBL" id="AJT60849.1"/>
    </source>
</evidence>
<proteinExistence type="predicted"/>
<evidence type="ECO:0000313" key="2">
    <source>
        <dbReference type="Proteomes" id="UP000202888"/>
    </source>
</evidence>
<dbReference type="GeneID" id="26628334"/>
<dbReference type="OrthoDB" id="35815at10239"/>
<dbReference type="Proteomes" id="UP000202888">
    <property type="component" value="Segment"/>
</dbReference>
<sequence>MQYTLELLNEKLESLKKKQFGWVVALPHKQGGEIAVVQKIISDIAVQITSIEHDIKLIEASRGLNATTVKQLVDEHYRVHHGLDENDNFITRAAD</sequence>